<evidence type="ECO:0000256" key="2">
    <source>
        <dbReference type="SAM" id="MobiDB-lite"/>
    </source>
</evidence>
<comment type="subcellular location">
    <subcellularLocation>
        <location evidence="1">Cell envelope</location>
    </subcellularLocation>
</comment>
<gene>
    <name evidence="6" type="ORF">CLPA_c06660</name>
    <name evidence="7" type="ORF">CP6013_02484</name>
</gene>
<dbReference type="EMBL" id="CP009268">
    <property type="protein sequence ID" value="AJA50754.1"/>
    <property type="molecule type" value="Genomic_DNA"/>
</dbReference>
<feature type="domain" description="Heparinase II N-terminal" evidence="5">
    <location>
        <begin position="88"/>
        <end position="355"/>
    </location>
</feature>
<evidence type="ECO:0000313" key="8">
    <source>
        <dbReference type="Proteomes" id="UP000028042"/>
    </source>
</evidence>
<dbReference type="Gene3D" id="2.70.98.70">
    <property type="match status" value="1"/>
</dbReference>
<keyword evidence="3" id="KW-1133">Transmembrane helix</keyword>
<evidence type="ECO:0000313" key="7">
    <source>
        <dbReference type="EMBL" id="KRU13236.1"/>
    </source>
</evidence>
<dbReference type="PANTHER" id="PTHR38045:SF1">
    <property type="entry name" value="HEPARINASE II_III-LIKE PROTEIN"/>
    <property type="match status" value="1"/>
</dbReference>
<feature type="compositionally biased region" description="Basic and acidic residues" evidence="2">
    <location>
        <begin position="40"/>
        <end position="55"/>
    </location>
</feature>
<feature type="domain" description="Heparinase II/III-like C-terminal" evidence="4">
    <location>
        <begin position="439"/>
        <end position="614"/>
    </location>
</feature>
<reference evidence="7 8" key="3">
    <citation type="journal article" name="Genome Announc.">
        <title>Improved Draft Genome Sequence of Clostridium pasteurianum Strain ATCC 6013 (DSM 525) Using a Hybrid Next-Generation Sequencing Approach.</title>
        <authorList>
            <person name="Pyne M.E."/>
            <person name="Utturkar S."/>
            <person name="Brown S.D."/>
            <person name="Moo-Young M."/>
            <person name="Chung D.A."/>
            <person name="Chou C.P."/>
        </authorList>
    </citation>
    <scope>NUCLEOTIDE SEQUENCE [LARGE SCALE GENOMIC DNA]</scope>
    <source>
        <strain evidence="7 8">ATCC 6013</strain>
    </source>
</reference>
<dbReference type="AlphaFoldDB" id="A0A0H3IZ15"/>
<dbReference type="InterPro" id="IPR012480">
    <property type="entry name" value="Hepar_II_III_C"/>
</dbReference>
<evidence type="ECO:0000259" key="4">
    <source>
        <dbReference type="Pfam" id="PF07940"/>
    </source>
</evidence>
<dbReference type="Proteomes" id="UP000028042">
    <property type="component" value="Unassembled WGS sequence"/>
</dbReference>
<dbReference type="SUPFAM" id="SSF48230">
    <property type="entry name" value="Chondroitin AC/alginate lyase"/>
    <property type="match status" value="1"/>
</dbReference>
<dbReference type="InterPro" id="IPR032518">
    <property type="entry name" value="HepII_N"/>
</dbReference>
<dbReference type="Proteomes" id="UP000030905">
    <property type="component" value="Chromosome"/>
</dbReference>
<accession>A0A0H3IZ15</accession>
<dbReference type="KEGG" id="cpat:CLPA_c06660"/>
<name>A0A0H3IZ15_CLOPA</name>
<evidence type="ECO:0000256" key="1">
    <source>
        <dbReference type="ARBA" id="ARBA00004196"/>
    </source>
</evidence>
<dbReference type="InterPro" id="IPR008929">
    <property type="entry name" value="Chondroitin_lyas"/>
</dbReference>
<feature type="region of interest" description="Disordered" evidence="2">
    <location>
        <begin position="37"/>
        <end position="67"/>
    </location>
</feature>
<protein>
    <submittedName>
        <fullName evidence="7">Heparinase II/III family protein</fullName>
    </submittedName>
    <submittedName>
        <fullName evidence="6">Heparinase II/III-like protein</fullName>
    </submittedName>
</protein>
<dbReference type="EMBL" id="JPGY02000001">
    <property type="protein sequence ID" value="KRU13236.1"/>
    <property type="molecule type" value="Genomic_DNA"/>
</dbReference>
<evidence type="ECO:0000313" key="6">
    <source>
        <dbReference type="EMBL" id="AJA50754.1"/>
    </source>
</evidence>
<dbReference type="Pfam" id="PF07940">
    <property type="entry name" value="Hepar_II_III_C"/>
    <property type="match status" value="1"/>
</dbReference>
<keyword evidence="3" id="KW-0812">Transmembrane</keyword>
<dbReference type="KEGG" id="cpae:CPAST_c06660"/>
<dbReference type="Pfam" id="PF16332">
    <property type="entry name" value="DUF4962"/>
    <property type="match status" value="1"/>
</dbReference>
<dbReference type="RefSeq" id="WP_004455521.1">
    <property type="nucleotide sequence ID" value="NZ_CP009267.1"/>
</dbReference>
<dbReference type="eggNOG" id="ENOG502ZAN1">
    <property type="taxonomic scope" value="Bacteria"/>
</dbReference>
<feature type="compositionally biased region" description="Polar residues" evidence="2">
    <location>
        <begin position="56"/>
        <end position="65"/>
    </location>
</feature>
<dbReference type="PATRIC" id="fig|1262449.3.peg.2908"/>
<evidence type="ECO:0000256" key="3">
    <source>
        <dbReference type="SAM" id="Phobius"/>
    </source>
</evidence>
<keyword evidence="9" id="KW-1185">Reference proteome</keyword>
<dbReference type="GO" id="GO:0030313">
    <property type="term" value="C:cell envelope"/>
    <property type="evidence" value="ECO:0007669"/>
    <property type="project" value="UniProtKB-SubCell"/>
</dbReference>
<evidence type="ECO:0000313" key="9">
    <source>
        <dbReference type="Proteomes" id="UP000030905"/>
    </source>
</evidence>
<dbReference type="GO" id="GO:0016829">
    <property type="term" value="F:lyase activity"/>
    <property type="evidence" value="ECO:0007669"/>
    <property type="project" value="InterPro"/>
</dbReference>
<proteinExistence type="predicted"/>
<reference evidence="7" key="2">
    <citation type="submission" date="2015-10" db="EMBL/GenBank/DDBJ databases">
        <title>Improved Draft Genome Sequence of Clostridium pasteurianum Strain ATCC 6013 (DSM 525) Using a Hybrid Next-Generation Sequencing Approach.</title>
        <authorList>
            <person name="Pyne M.E."/>
            <person name="Utturkar S.M."/>
            <person name="Brown S.D."/>
            <person name="Moo-Young M."/>
            <person name="Chung D.A."/>
            <person name="Chou P.C."/>
        </authorList>
    </citation>
    <scope>NUCLEOTIDE SEQUENCE</scope>
    <source>
        <strain evidence="7">ATCC 6013</strain>
    </source>
</reference>
<keyword evidence="3" id="KW-0472">Membrane</keyword>
<evidence type="ECO:0000259" key="5">
    <source>
        <dbReference type="Pfam" id="PF16332"/>
    </source>
</evidence>
<sequence>MKNIYKKFFLIILLMIMSIYFIYNFAPKLYKAYSNTKTPKKADEPADKVITDRSESTGTVNNKSSADPEIYLPKGENIIRSLKQHNENGQHPRLMAREEDFRNIKLNISKDTAMKKKFNYLQSKADMLLEREPVKYELADKVRLLPVSRDVLDRIQTLAFVYKITGDKKYAEAALLELETISSDEKFPSWHPEHFLDTAEMTAAAAIGYDWLYNYLTDSQKSLIRNALLNKGLKPALEFSMVKNSSMAGATNWNSVCNGGIGLGALALGDEGEEFERVSAQLIENGVKYLPEMLSNYAPDGAWYEGPSYWDYGTTYAAYFISSLDSTLGTDYDLSKSPGLASTGYFSIYMNGPSGLFNFSDADSYKLKSPILLWLSNKFKNGEYSWYYNSVTNEKDTTPMSLIWGNKKVKEIPIKIQDKYFNKLELVTLHNNVGKNSDSFVGFKAGKNGLSHSDLDIGSFVYDTLGLRWFCELGTENYNLPGYWDTGEKGKRWEYYRKRAEGQNTLVINPSAKPDQNVLANTKIDSFKEGSKKSFAIADITDAYKTDAVSVKRGAALYKDTGTMLIQDEITTYRPSDIWWFAHTIAKIEISKDKKTALLSKNNKKVLVSIVSPAEGHFDKMKAEPLPQSPNPPNQSPNNLEKLSIHLSNVKNTTITVTVSPVVNKNILPPELVKLQDWNIDN</sequence>
<feature type="transmembrane region" description="Helical" evidence="3">
    <location>
        <begin position="7"/>
        <end position="26"/>
    </location>
</feature>
<organism evidence="6 9">
    <name type="scientific">Clostridium pasteurianum DSM 525 = ATCC 6013</name>
    <dbReference type="NCBI Taxonomy" id="1262449"/>
    <lineage>
        <taxon>Bacteria</taxon>
        <taxon>Bacillati</taxon>
        <taxon>Bacillota</taxon>
        <taxon>Clostridia</taxon>
        <taxon>Eubacteriales</taxon>
        <taxon>Clostridiaceae</taxon>
        <taxon>Clostridium</taxon>
    </lineage>
</organism>
<feature type="region of interest" description="Disordered" evidence="2">
    <location>
        <begin position="620"/>
        <end position="639"/>
    </location>
</feature>
<reference evidence="6 9" key="1">
    <citation type="journal article" date="2015" name="Genome Announc.">
        <title>Complete Genome Sequence of the Nitrogen-Fixing and Solvent-Producing Clostridium pasteurianum DSM 525.</title>
        <authorList>
            <person name="Poehlein A."/>
            <person name="Grosse-Honebrink A."/>
            <person name="Zhang Y."/>
            <person name="Minton N.P."/>
            <person name="Daniel R."/>
        </authorList>
    </citation>
    <scope>NUCLEOTIDE SEQUENCE [LARGE SCALE GENOMIC DNA]</scope>
    <source>
        <strain evidence="6">DSM 525</strain>
        <strain evidence="9">DSM 525 / ATCC 6013</strain>
    </source>
</reference>
<dbReference type="Gene3D" id="1.50.10.100">
    <property type="entry name" value="Chondroitin AC/alginate lyase"/>
    <property type="match status" value="1"/>
</dbReference>
<dbReference type="PANTHER" id="PTHR38045">
    <property type="entry name" value="CHROMOSOME 1, WHOLE GENOME SHOTGUN SEQUENCE"/>
    <property type="match status" value="1"/>
</dbReference>